<dbReference type="InterPro" id="IPR027806">
    <property type="entry name" value="HARBI1_dom"/>
</dbReference>
<feature type="domain" description="Transposase Helix-turn-helix" evidence="10">
    <location>
        <begin position="237"/>
        <end position="287"/>
    </location>
</feature>
<keyword evidence="7" id="KW-1133">Transmembrane helix</keyword>
<keyword evidence="7" id="KW-0472">Membrane</keyword>
<evidence type="ECO:0000313" key="11">
    <source>
        <dbReference type="EMBL" id="CAH3158295.1"/>
    </source>
</evidence>
<keyword evidence="7" id="KW-0812">Transmembrane</keyword>
<evidence type="ECO:0000256" key="4">
    <source>
        <dbReference type="ARBA" id="ARBA00022833"/>
    </source>
</evidence>
<reference evidence="11 12" key="1">
    <citation type="submission" date="2022-05" db="EMBL/GenBank/DDBJ databases">
        <authorList>
            <consortium name="Genoscope - CEA"/>
            <person name="William W."/>
        </authorList>
    </citation>
    <scope>NUCLEOTIDE SEQUENCE [LARGE SCALE GENOMIC DNA]</scope>
</reference>
<keyword evidence="4" id="KW-0862">Zinc</keyword>
<keyword evidence="2" id="KW-0479">Metal-binding</keyword>
<feature type="domain" description="THAP-type" evidence="8">
    <location>
        <begin position="3"/>
        <end position="34"/>
    </location>
</feature>
<protein>
    <recommendedName>
        <fullName evidence="13">THAP-type domain-containing protein</fullName>
    </recommendedName>
</protein>
<evidence type="ECO:0000256" key="2">
    <source>
        <dbReference type="ARBA" id="ARBA00022723"/>
    </source>
</evidence>
<feature type="compositionally biased region" description="Basic and acidic residues" evidence="6">
    <location>
        <begin position="89"/>
        <end position="98"/>
    </location>
</feature>
<proteinExistence type="predicted"/>
<evidence type="ECO:0000256" key="1">
    <source>
        <dbReference type="ARBA" id="ARBA00001968"/>
    </source>
</evidence>
<dbReference type="Pfam" id="PF05485">
    <property type="entry name" value="THAP"/>
    <property type="match status" value="1"/>
</dbReference>
<comment type="cofactor">
    <cofactor evidence="1">
        <name>a divalent metal cation</name>
        <dbReference type="ChEBI" id="CHEBI:60240"/>
    </cofactor>
</comment>
<dbReference type="GO" id="GO:0008270">
    <property type="term" value="F:zinc ion binding"/>
    <property type="evidence" value="ECO:0007669"/>
    <property type="project" value="UniProtKB-KW"/>
</dbReference>
<keyword evidence="3" id="KW-0863">Zinc-finger</keyword>
<organism evidence="11 12">
    <name type="scientific">Pocillopora meandrina</name>
    <dbReference type="NCBI Taxonomy" id="46732"/>
    <lineage>
        <taxon>Eukaryota</taxon>
        <taxon>Metazoa</taxon>
        <taxon>Cnidaria</taxon>
        <taxon>Anthozoa</taxon>
        <taxon>Hexacorallia</taxon>
        <taxon>Scleractinia</taxon>
        <taxon>Astrocoeniina</taxon>
        <taxon>Pocilloporidae</taxon>
        <taxon>Pocillopora</taxon>
    </lineage>
</organism>
<gene>
    <name evidence="11" type="ORF">PMEA_00030517</name>
</gene>
<evidence type="ECO:0000259" key="9">
    <source>
        <dbReference type="Pfam" id="PF13359"/>
    </source>
</evidence>
<dbReference type="PANTHER" id="PTHR23080">
    <property type="entry name" value="THAP DOMAIN PROTEIN"/>
    <property type="match status" value="1"/>
</dbReference>
<evidence type="ECO:0000256" key="6">
    <source>
        <dbReference type="SAM" id="MobiDB-lite"/>
    </source>
</evidence>
<comment type="caution">
    <text evidence="11">The sequence shown here is derived from an EMBL/GenBank/DDBJ whole genome shotgun (WGS) entry which is preliminary data.</text>
</comment>
<keyword evidence="12" id="KW-1185">Reference proteome</keyword>
<sequence length="404" mass="46065">MNENERRKRWIAACRLSSLNVTRHTRICSAHFEGGLGPSKLNPVPTIFSFPTHLQPKTRRKRTDPEERRRGALSCIQNKTKTAPRRQAGKTDKNKENPEPLGLSSQLQETACSSDMDFIFSEECEIKTEQTPDPRSLADKCIQTDLTCEDIDCMEAAKAKLENKPELKREMFIDDVLKSNKSVCFYTGLPSYACLMMLFPFLKPFANAMKYWDNKKKGQRETYQEDEHVNKPGPKRQMPLFSEFLMVLIRLRLGLLQSHLADIFAISQSSVSKIFTTWINLLYHVFKEVLIIWPAKKSGLIDKLEPLDDVMADRGFNIRDMVTKKKATLNIPPFAKGKSLSTKACTKTRRIAAVRIHVEKRAIQRLKCFRILRGVIPITLAAVADQTVFVCAALCNLMKPLVSK</sequence>
<evidence type="ECO:0000256" key="5">
    <source>
        <dbReference type="ARBA" id="ARBA00023125"/>
    </source>
</evidence>
<dbReference type="EMBL" id="CALNXJ010000067">
    <property type="protein sequence ID" value="CAH3158295.1"/>
    <property type="molecule type" value="Genomic_DNA"/>
</dbReference>
<feature type="domain" description="DDE Tnp4" evidence="9">
    <location>
        <begin position="296"/>
        <end position="396"/>
    </location>
</feature>
<evidence type="ECO:0000259" key="10">
    <source>
        <dbReference type="Pfam" id="PF13613"/>
    </source>
</evidence>
<dbReference type="InterPro" id="IPR027805">
    <property type="entry name" value="Transposase_HTH_dom"/>
</dbReference>
<dbReference type="Pfam" id="PF13613">
    <property type="entry name" value="HTH_Tnp_4"/>
    <property type="match status" value="1"/>
</dbReference>
<accession>A0AAU9XUY3</accession>
<dbReference type="GO" id="GO:0003677">
    <property type="term" value="F:DNA binding"/>
    <property type="evidence" value="ECO:0007669"/>
    <property type="project" value="UniProtKB-KW"/>
</dbReference>
<evidence type="ECO:0000313" key="12">
    <source>
        <dbReference type="Proteomes" id="UP001159428"/>
    </source>
</evidence>
<feature type="region of interest" description="Disordered" evidence="6">
    <location>
        <begin position="48"/>
        <end position="108"/>
    </location>
</feature>
<evidence type="ECO:0000256" key="3">
    <source>
        <dbReference type="ARBA" id="ARBA00022771"/>
    </source>
</evidence>
<dbReference type="InterPro" id="IPR006612">
    <property type="entry name" value="THAP_Znf"/>
</dbReference>
<dbReference type="Pfam" id="PF13359">
    <property type="entry name" value="DDE_Tnp_4"/>
    <property type="match status" value="1"/>
</dbReference>
<evidence type="ECO:0008006" key="13">
    <source>
        <dbReference type="Google" id="ProtNLM"/>
    </source>
</evidence>
<dbReference type="AlphaFoldDB" id="A0AAU9XUY3"/>
<name>A0AAU9XUY3_9CNID</name>
<evidence type="ECO:0000256" key="7">
    <source>
        <dbReference type="SAM" id="Phobius"/>
    </source>
</evidence>
<dbReference type="SUPFAM" id="SSF57716">
    <property type="entry name" value="Glucocorticoid receptor-like (DNA-binding domain)"/>
    <property type="match status" value="1"/>
</dbReference>
<keyword evidence="5" id="KW-0238">DNA-binding</keyword>
<evidence type="ECO:0000259" key="8">
    <source>
        <dbReference type="Pfam" id="PF05485"/>
    </source>
</evidence>
<feature type="transmembrane region" description="Helical" evidence="7">
    <location>
        <begin position="183"/>
        <end position="202"/>
    </location>
</feature>
<dbReference type="Proteomes" id="UP001159428">
    <property type="component" value="Unassembled WGS sequence"/>
</dbReference>